<feature type="compositionally biased region" description="Basic and acidic residues" evidence="2">
    <location>
        <begin position="362"/>
        <end position="378"/>
    </location>
</feature>
<dbReference type="PANTHER" id="PTHR11735:SF6">
    <property type="entry name" value="TRNA N6-ADENOSINE THREONYLCARBAMOYLTRANSFERASE, MITOCHONDRIAL"/>
    <property type="match status" value="1"/>
</dbReference>
<feature type="compositionally biased region" description="Acidic residues" evidence="2">
    <location>
        <begin position="24"/>
        <end position="33"/>
    </location>
</feature>
<evidence type="ECO:0000259" key="4">
    <source>
        <dbReference type="Pfam" id="PF00814"/>
    </source>
</evidence>
<feature type="compositionally biased region" description="Polar residues" evidence="2">
    <location>
        <begin position="825"/>
        <end position="837"/>
    </location>
</feature>
<dbReference type="InterPro" id="IPR022450">
    <property type="entry name" value="TsaD"/>
</dbReference>
<feature type="region of interest" description="Disordered" evidence="2">
    <location>
        <begin position="1"/>
        <end position="87"/>
    </location>
</feature>
<name>A0AAJ0HTT6_9PEZI</name>
<dbReference type="InterPro" id="IPR000905">
    <property type="entry name" value="Gcp-like_dom"/>
</dbReference>
<dbReference type="EMBL" id="JAUIQD010000001">
    <property type="protein sequence ID" value="KAK3362756.1"/>
    <property type="molecule type" value="Genomic_DNA"/>
</dbReference>
<feature type="compositionally biased region" description="Polar residues" evidence="2">
    <location>
        <begin position="215"/>
        <end position="226"/>
    </location>
</feature>
<dbReference type="PROSITE" id="PS01016">
    <property type="entry name" value="GLYCOPROTEASE"/>
    <property type="match status" value="1"/>
</dbReference>
<reference evidence="5" key="2">
    <citation type="submission" date="2023-06" db="EMBL/GenBank/DDBJ databases">
        <authorList>
            <consortium name="Lawrence Berkeley National Laboratory"/>
            <person name="Haridas S."/>
            <person name="Hensen N."/>
            <person name="Bonometti L."/>
            <person name="Westerberg I."/>
            <person name="Brannstrom I.O."/>
            <person name="Guillou S."/>
            <person name="Cros-Aarteil S."/>
            <person name="Calhoun S."/>
            <person name="Kuo A."/>
            <person name="Mondo S."/>
            <person name="Pangilinan J."/>
            <person name="Riley R."/>
            <person name="Labutti K."/>
            <person name="Andreopoulos B."/>
            <person name="Lipzen A."/>
            <person name="Chen C."/>
            <person name="Yanf M."/>
            <person name="Daum C."/>
            <person name="Ng V."/>
            <person name="Clum A."/>
            <person name="Steindorff A."/>
            <person name="Ohm R."/>
            <person name="Martin F."/>
            <person name="Silar P."/>
            <person name="Natvig D."/>
            <person name="Lalanne C."/>
            <person name="Gautier V."/>
            <person name="Ament-Velasquez S.L."/>
            <person name="Kruys A."/>
            <person name="Hutchinson M.I."/>
            <person name="Powell A.J."/>
            <person name="Barry K."/>
            <person name="Miller A.N."/>
            <person name="Grigoriev I.V."/>
            <person name="Debuchy R."/>
            <person name="Gladieux P."/>
            <person name="Thoren M.H."/>
            <person name="Johannesson H."/>
        </authorList>
    </citation>
    <scope>NUCLEOTIDE SEQUENCE</scope>
    <source>
        <strain evidence="5">CBS 955.72</strain>
    </source>
</reference>
<keyword evidence="1" id="KW-0819">tRNA processing</keyword>
<dbReference type="InterPro" id="IPR017860">
    <property type="entry name" value="Peptidase_M22_CS"/>
</dbReference>
<feature type="compositionally biased region" description="Basic residues" evidence="2">
    <location>
        <begin position="69"/>
        <end position="80"/>
    </location>
</feature>
<dbReference type="GO" id="GO:0061711">
    <property type="term" value="F:tRNA N(6)-L-threonylcarbamoyladenine synthase activity"/>
    <property type="evidence" value="ECO:0007669"/>
    <property type="project" value="UniProtKB-EC"/>
</dbReference>
<sequence>MNDSRTRPLHSGPLNPPLGSTREDWEDWEDDEPLTPIGGGDGPLLSSDREPAPTAQRPSISAARQSMHNVRRLKSRKRQKAQNAKAGISLVTDMTRFQQQQHIAQLMKSGPDNRQSRTGKFVDAAALKALEGASSGDSSGAFGWLKKKPAQASSSKAPEGLRVATPSQEDLSPSAGPIVIGFAMPSDSDVVISPQTAVVETPADYLSYFTKPTRAPSQRLPTSAWSPDTDDGASLRRPSGVEHAGRAHVPAVPSVPEAYRSNRLSIMTVSDEDEDDYLARQGQQNNRDTKTTDIFVSDDEDDMSTPVTLFEEDGNHTSTRQKSLKAKGRQRSATNTSSRSQGWWDQVTSPFSRSPVTPQEQGAKEESAERWKDTDKKKAPPLKSHTNPPSSSRSTAQQTHRPPRIIVEDVSPTLTAPLDLVPEPARVHARAEKTQMFAEDEGEKPVELPPPYSPPSQNSQKQDVRYRAIFPEGHHLAHLYPPSPGPVSPGLSRTMTSQGAIGLANIRTVDPPASARLPDRPLGSFVPGENPSPVGGSGPRQKAERRRRRHEKEDAVAWKVGRLWNGRRCSPERSYFGKPGREGRMRRRVCLCVCLILLGLITVAIVVPVVLLRRTASEPATPFSPFSPFLNLTDFPPIPTGIATVTGTDSNTRDSCVTPPTLWSCALPKEEASLAGGYDASQPSFVLQIQFDNNTRQLWNVTGEEPPRPTPTKAGTTTTTPTPAPSKNKTARITSPRPRDIEARGGPAGVVSLLQHLMKARRDGASSGPVLKPDPAPPNFQEMFFLGNTTDGVMAAEKAGEPTPFYISVLSSLEDSVGPAILGRQNRNTGPGSNQASEIPPPAIDKDGTGAPAVLLAFPKQQPLRLYDRGLPTERYGFYNYYNKTTYLESVAPLDKTGTGPVPSDQNGGASKSEARFIITWQFVRYKVEIWTRRENSTRLLSDGRQPADNSTRPGTFPYPITITLDNHGGQPFSKLTFVRKVDDRQRILLDDPKLVGNAMNMTGDLVNPAQDFNPSFGGMDGGTGGCKCESLRLSHYGTRICPGSRRSVLTLAIESSCDDTCVAVLEKSGPAARLLFNGKITSDNRVFGGVHPAAAVLAHTAKLAPLINDALQALPEKEDHEGDDGGQEGTLHIRDTKTGRHVRRRAPDFVAVTRGPGMSANLAVGLNTAKGLAVAWQVPLLGVHHMQAHALTPRLADALGRSWPASSAAPSPAGAAKEPPPQPSPQYPFLTLLISGGHTLLVLSRSLTSHSILASAMNNVAIGNMLDMCGRYILPADIFSSAGSVMYAAELERFAFPDYPPVSTTTTPGEDFTYDYKYTAPATRSDEIAVYDSGDGWTLTPPLAGRRDMAFDFAGLGSQVHRWVGLPKHIPSRRHLARETMRLAFEHLATRVIFALAKQRQYEVMQQWQDHDDGNDGPPPGQGLVRTLVVSGGVASNRYLRHVLRRVLDARGFEDVDVVAPPPALCTDNAAMIAWAGVEMWEAGWRSDLEIVAYRKWSLDPAAEDGGVLGVGGGNYVSRTE</sequence>
<dbReference type="GO" id="GO:0072670">
    <property type="term" value="P:mitochondrial tRNA threonylcarbamoyladenosine modification"/>
    <property type="evidence" value="ECO:0007669"/>
    <property type="project" value="TreeGrafter"/>
</dbReference>
<feature type="compositionally biased region" description="Low complexity" evidence="2">
    <location>
        <begin position="711"/>
        <end position="728"/>
    </location>
</feature>
<evidence type="ECO:0000313" key="5">
    <source>
        <dbReference type="EMBL" id="KAK3362756.1"/>
    </source>
</evidence>
<comment type="cofactor">
    <cofactor evidence="1">
        <name>a divalent metal cation</name>
        <dbReference type="ChEBI" id="CHEBI:60240"/>
    </cofactor>
    <text evidence="1">Binds 1 divalent metal cation per subunit.</text>
</comment>
<feature type="domain" description="Gcp-like" evidence="4">
    <location>
        <begin position="1147"/>
        <end position="1199"/>
    </location>
</feature>
<protein>
    <recommendedName>
        <fullName evidence="4">Gcp-like domain-containing protein</fullName>
    </recommendedName>
</protein>
<keyword evidence="1" id="KW-0496">Mitochondrion</keyword>
<dbReference type="Pfam" id="PF00814">
    <property type="entry name" value="TsaD"/>
    <property type="match status" value="2"/>
</dbReference>
<dbReference type="GO" id="GO:0046872">
    <property type="term" value="F:metal ion binding"/>
    <property type="evidence" value="ECO:0007669"/>
    <property type="project" value="UniProtKB-KW"/>
</dbReference>
<dbReference type="InterPro" id="IPR043129">
    <property type="entry name" value="ATPase_NBD"/>
</dbReference>
<feature type="region of interest" description="Disordered" evidence="2">
    <location>
        <begin position="1118"/>
        <end position="1147"/>
    </location>
</feature>
<evidence type="ECO:0000256" key="1">
    <source>
        <dbReference type="HAMAP-Rule" id="MF_03179"/>
    </source>
</evidence>
<proteinExistence type="inferred from homology"/>
<feature type="compositionally biased region" description="Polar residues" evidence="2">
    <location>
        <begin position="384"/>
        <end position="400"/>
    </location>
</feature>
<feature type="compositionally biased region" description="Polar residues" evidence="2">
    <location>
        <begin position="331"/>
        <end position="360"/>
    </location>
</feature>
<comment type="subcellular location">
    <subcellularLocation>
        <location evidence="1">Mitochondrion</location>
    </subcellularLocation>
</comment>
<dbReference type="GO" id="GO:0005739">
    <property type="term" value="C:mitochondrion"/>
    <property type="evidence" value="ECO:0007669"/>
    <property type="project" value="UniProtKB-SubCell"/>
</dbReference>
<keyword evidence="3" id="KW-0812">Transmembrane</keyword>
<keyword evidence="1" id="KW-0479">Metal-binding</keyword>
<comment type="similarity">
    <text evidence="1">Belongs to the KAE1 / TsaD family.</text>
</comment>
<dbReference type="Gene3D" id="3.30.420.40">
    <property type="match status" value="2"/>
</dbReference>
<evidence type="ECO:0000313" key="6">
    <source>
        <dbReference type="Proteomes" id="UP001275084"/>
    </source>
</evidence>
<evidence type="ECO:0000256" key="3">
    <source>
        <dbReference type="SAM" id="Phobius"/>
    </source>
</evidence>
<keyword evidence="6" id="KW-1185">Reference proteome</keyword>
<dbReference type="HAMAP" id="MF_01445">
    <property type="entry name" value="TsaD"/>
    <property type="match status" value="1"/>
</dbReference>
<dbReference type="SUPFAM" id="SSF53067">
    <property type="entry name" value="Actin-like ATPase domain"/>
    <property type="match status" value="2"/>
</dbReference>
<comment type="caution">
    <text evidence="5">The sequence shown here is derived from an EMBL/GenBank/DDBJ whole genome shotgun (WGS) entry which is preliminary data.</text>
</comment>
<keyword evidence="3" id="KW-0472">Membrane</keyword>
<accession>A0AAJ0HTT6</accession>
<evidence type="ECO:0000256" key="2">
    <source>
        <dbReference type="SAM" id="MobiDB-lite"/>
    </source>
</evidence>
<gene>
    <name evidence="5" type="ORF">B0T25DRAFT_490882</name>
</gene>
<feature type="transmembrane region" description="Helical" evidence="3">
    <location>
        <begin position="589"/>
        <end position="612"/>
    </location>
</feature>
<dbReference type="PANTHER" id="PTHR11735">
    <property type="entry name" value="TRNA N6-ADENOSINE THREONYLCARBAMOYLTRANSFERASE"/>
    <property type="match status" value="1"/>
</dbReference>
<feature type="region of interest" description="Disordered" evidence="2">
    <location>
        <begin position="150"/>
        <end position="172"/>
    </location>
</feature>
<keyword evidence="3" id="KW-1133">Transmembrane helix</keyword>
<feature type="domain" description="Gcp-like" evidence="4">
    <location>
        <begin position="1225"/>
        <end position="1476"/>
    </location>
</feature>
<feature type="region of interest" description="Disordered" evidence="2">
    <location>
        <begin position="279"/>
        <end position="411"/>
    </location>
</feature>
<organism evidence="5 6">
    <name type="scientific">Lasiosphaeria hispida</name>
    <dbReference type="NCBI Taxonomy" id="260671"/>
    <lineage>
        <taxon>Eukaryota</taxon>
        <taxon>Fungi</taxon>
        <taxon>Dikarya</taxon>
        <taxon>Ascomycota</taxon>
        <taxon>Pezizomycotina</taxon>
        <taxon>Sordariomycetes</taxon>
        <taxon>Sordariomycetidae</taxon>
        <taxon>Sordariales</taxon>
        <taxon>Lasiosphaeriaceae</taxon>
        <taxon>Lasiosphaeria</taxon>
    </lineage>
</organism>
<feature type="region of interest" description="Disordered" evidence="2">
    <location>
        <begin position="701"/>
        <end position="745"/>
    </location>
</feature>
<feature type="region of interest" description="Disordered" evidence="2">
    <location>
        <begin position="213"/>
        <end position="256"/>
    </location>
</feature>
<dbReference type="Proteomes" id="UP001275084">
    <property type="component" value="Unassembled WGS sequence"/>
</dbReference>
<feature type="region of interest" description="Disordered" evidence="2">
    <location>
        <begin position="437"/>
        <end position="460"/>
    </location>
</feature>
<comment type="catalytic activity">
    <reaction evidence="1">
        <text>L-threonylcarbamoyladenylate + adenosine(37) in tRNA = N(6)-L-threonylcarbamoyladenosine(37) in tRNA + AMP + H(+)</text>
        <dbReference type="Rhea" id="RHEA:37059"/>
        <dbReference type="Rhea" id="RHEA-COMP:10162"/>
        <dbReference type="Rhea" id="RHEA-COMP:10163"/>
        <dbReference type="ChEBI" id="CHEBI:15378"/>
        <dbReference type="ChEBI" id="CHEBI:73682"/>
        <dbReference type="ChEBI" id="CHEBI:74411"/>
        <dbReference type="ChEBI" id="CHEBI:74418"/>
        <dbReference type="ChEBI" id="CHEBI:456215"/>
        <dbReference type="EC" id="2.3.1.234"/>
    </reaction>
</comment>
<feature type="region of interest" description="Disordered" evidence="2">
    <location>
        <begin position="825"/>
        <end position="846"/>
    </location>
</feature>
<keyword evidence="1" id="KW-0012">Acyltransferase</keyword>
<keyword evidence="1" id="KW-0808">Transferase</keyword>
<comment type="function">
    <text evidence="1">Required for the formation of a threonylcarbamoyl group on adenosine at position 37 (t(6)A37) in mitochondrial tRNAs that read codons beginning with adenine. Probably involved in the transfer of the threonylcarbamoyl moiety of threonylcarbamoyl-AMP (TC-AMP) to the N6 group of A37. Involved in mitochondrial genome maintenance.</text>
</comment>
<feature type="compositionally biased region" description="Polar residues" evidence="2">
    <location>
        <begin position="56"/>
        <end position="68"/>
    </location>
</feature>
<feature type="region of interest" description="Disordered" evidence="2">
    <location>
        <begin position="510"/>
        <end position="552"/>
    </location>
</feature>
<reference evidence="5" key="1">
    <citation type="journal article" date="2023" name="Mol. Phylogenet. Evol.">
        <title>Genome-scale phylogeny and comparative genomics of the fungal order Sordariales.</title>
        <authorList>
            <person name="Hensen N."/>
            <person name="Bonometti L."/>
            <person name="Westerberg I."/>
            <person name="Brannstrom I.O."/>
            <person name="Guillou S."/>
            <person name="Cros-Aarteil S."/>
            <person name="Calhoun S."/>
            <person name="Haridas S."/>
            <person name="Kuo A."/>
            <person name="Mondo S."/>
            <person name="Pangilinan J."/>
            <person name="Riley R."/>
            <person name="LaButti K."/>
            <person name="Andreopoulos B."/>
            <person name="Lipzen A."/>
            <person name="Chen C."/>
            <person name="Yan M."/>
            <person name="Daum C."/>
            <person name="Ng V."/>
            <person name="Clum A."/>
            <person name="Steindorff A."/>
            <person name="Ohm R.A."/>
            <person name="Martin F."/>
            <person name="Silar P."/>
            <person name="Natvig D.O."/>
            <person name="Lalanne C."/>
            <person name="Gautier V."/>
            <person name="Ament-Velasquez S.L."/>
            <person name="Kruys A."/>
            <person name="Hutchinson M.I."/>
            <person name="Powell A.J."/>
            <person name="Barry K."/>
            <person name="Miller A.N."/>
            <person name="Grigoriev I.V."/>
            <person name="Debuchy R."/>
            <person name="Gladieux P."/>
            <person name="Hiltunen Thoren M."/>
            <person name="Johannesson H."/>
        </authorList>
    </citation>
    <scope>NUCLEOTIDE SEQUENCE</scope>
    <source>
        <strain evidence="5">CBS 955.72</strain>
    </source>
</reference>
<comment type="subunit">
    <text evidence="1">Homodimer.</text>
</comment>
<feature type="region of interest" description="Disordered" evidence="2">
    <location>
        <begin position="1203"/>
        <end position="1223"/>
    </location>
</feature>
<feature type="compositionally biased region" description="Low complexity" evidence="2">
    <location>
        <begin position="1203"/>
        <end position="1218"/>
    </location>
</feature>